<comment type="similarity">
    <text evidence="1">Belongs to the UPF0065 (bug) family.</text>
</comment>
<name>A0A1M6HI22_9BRAD</name>
<protein>
    <submittedName>
        <fullName evidence="3">Tripartite-type tricarboxylate transporter, receptor component TctC</fullName>
    </submittedName>
</protein>
<dbReference type="InterPro" id="IPR042100">
    <property type="entry name" value="Bug_dom1"/>
</dbReference>
<evidence type="ECO:0000256" key="2">
    <source>
        <dbReference type="SAM" id="SignalP"/>
    </source>
</evidence>
<accession>A0A1M6HI22</accession>
<dbReference type="Gene3D" id="3.40.190.150">
    <property type="entry name" value="Bordetella uptake gene, domain 1"/>
    <property type="match status" value="1"/>
</dbReference>
<dbReference type="SUPFAM" id="SSF53850">
    <property type="entry name" value="Periplasmic binding protein-like II"/>
    <property type="match status" value="1"/>
</dbReference>
<dbReference type="Gene3D" id="3.40.190.10">
    <property type="entry name" value="Periplasmic binding protein-like II"/>
    <property type="match status" value="1"/>
</dbReference>
<gene>
    <name evidence="3" type="ORF">SAMN05444159_0012</name>
</gene>
<feature type="chain" id="PRO_5012545195" evidence="2">
    <location>
        <begin position="29"/>
        <end position="325"/>
    </location>
</feature>
<dbReference type="InterPro" id="IPR006311">
    <property type="entry name" value="TAT_signal"/>
</dbReference>
<dbReference type="AlphaFoldDB" id="A0A1M6HI22"/>
<evidence type="ECO:0000313" key="3">
    <source>
        <dbReference type="EMBL" id="SHJ21843.1"/>
    </source>
</evidence>
<dbReference type="PANTHER" id="PTHR42928">
    <property type="entry name" value="TRICARBOXYLATE-BINDING PROTEIN"/>
    <property type="match status" value="1"/>
</dbReference>
<dbReference type="InterPro" id="IPR005064">
    <property type="entry name" value="BUG"/>
</dbReference>
<dbReference type="PROSITE" id="PS51318">
    <property type="entry name" value="TAT"/>
    <property type="match status" value="1"/>
</dbReference>
<dbReference type="Proteomes" id="UP000189935">
    <property type="component" value="Chromosome I"/>
</dbReference>
<dbReference type="EMBL" id="LT670844">
    <property type="protein sequence ID" value="SHJ21843.1"/>
    <property type="molecule type" value="Genomic_DNA"/>
</dbReference>
<keyword evidence="3" id="KW-0675">Receptor</keyword>
<feature type="signal peptide" evidence="2">
    <location>
        <begin position="1"/>
        <end position="28"/>
    </location>
</feature>
<dbReference type="OrthoDB" id="7374807at2"/>
<proteinExistence type="inferred from homology"/>
<dbReference type="RefSeq" id="WP_079535932.1">
    <property type="nucleotide sequence ID" value="NZ_LT670844.1"/>
</dbReference>
<evidence type="ECO:0000313" key="4">
    <source>
        <dbReference type="Proteomes" id="UP000189935"/>
    </source>
</evidence>
<sequence>MSRSQVSRRALLAGMAGAPFVRSASAQAAWPNRPVQVMVPYPPAGGADTTARILYAKIGTILGRQFVIENRGGAGGTIGEAVVAKAAPDGYTILHDGTAYSINGALYSNLSFDYNKDFDAVALVSLVPNILVVTPSLPVNTMADVIAYAKAAPDGIDMASSGNGTLQHLSLEMFRFMTGTKVNHVPYRGGGPALNDVMGGQVKFFFSNGSSVVGMIQGGKVKAIAHTGKGRLKSLPDVPPASDTLPGFEAYEWNGVFVPYGTPPAIVRTLNGAINEAIRAPEVKERFEQLNIDSRPNTPEEFRAFVKDQMERWGKVVKEANIKLG</sequence>
<dbReference type="CDD" id="cd13578">
    <property type="entry name" value="PBP2_Bug27"/>
    <property type="match status" value="1"/>
</dbReference>
<dbReference type="PIRSF" id="PIRSF017082">
    <property type="entry name" value="YflP"/>
    <property type="match status" value="1"/>
</dbReference>
<evidence type="ECO:0000256" key="1">
    <source>
        <dbReference type="ARBA" id="ARBA00006987"/>
    </source>
</evidence>
<dbReference type="PANTHER" id="PTHR42928:SF5">
    <property type="entry name" value="BLR1237 PROTEIN"/>
    <property type="match status" value="1"/>
</dbReference>
<organism evidence="3 4">
    <name type="scientific">Bradyrhizobium lablabi</name>
    <dbReference type="NCBI Taxonomy" id="722472"/>
    <lineage>
        <taxon>Bacteria</taxon>
        <taxon>Pseudomonadati</taxon>
        <taxon>Pseudomonadota</taxon>
        <taxon>Alphaproteobacteria</taxon>
        <taxon>Hyphomicrobiales</taxon>
        <taxon>Nitrobacteraceae</taxon>
        <taxon>Bradyrhizobium</taxon>
    </lineage>
</organism>
<reference evidence="3 4" key="1">
    <citation type="submission" date="2016-11" db="EMBL/GenBank/DDBJ databases">
        <authorList>
            <person name="Jaros S."/>
            <person name="Januszkiewicz K."/>
            <person name="Wedrychowicz H."/>
        </authorList>
    </citation>
    <scope>NUCLEOTIDE SEQUENCE [LARGE SCALE GENOMIC DNA]</scope>
    <source>
        <strain evidence="3 4">GAS499</strain>
    </source>
</reference>
<dbReference type="Pfam" id="PF03401">
    <property type="entry name" value="TctC"/>
    <property type="match status" value="1"/>
</dbReference>
<keyword evidence="2" id="KW-0732">Signal</keyword>